<dbReference type="Proteomes" id="UP000582643">
    <property type="component" value="Unassembled WGS sequence"/>
</dbReference>
<proteinExistence type="predicted"/>
<reference evidence="2 3" key="1">
    <citation type="submission" date="2020-08" db="EMBL/GenBank/DDBJ databases">
        <title>Genomic Encyclopedia of Type Strains, Phase III (KMG-III): the genomes of soil and plant-associated and newly described type strains.</title>
        <authorList>
            <person name="Whitman W."/>
        </authorList>
    </citation>
    <scope>NUCLEOTIDE SEQUENCE [LARGE SCALE GENOMIC DNA]</scope>
    <source>
        <strain evidence="2 3">SFB5A</strain>
    </source>
</reference>
<dbReference type="EMBL" id="JACHJY010000004">
    <property type="protein sequence ID" value="MBB4982214.1"/>
    <property type="molecule type" value="Genomic_DNA"/>
</dbReference>
<sequence>MPDGSGFQADTGPGGWILFGTLILASGAVFPWGSGVRTVAKEIVHMTAR</sequence>
<gene>
    <name evidence="2" type="ORF">GGE06_003124</name>
</gene>
<keyword evidence="1" id="KW-0812">Transmembrane</keyword>
<name>A0A7W7TZF7_9ACTN</name>
<accession>A0A7W7TZF7</accession>
<evidence type="ECO:0000256" key="1">
    <source>
        <dbReference type="SAM" id="Phobius"/>
    </source>
</evidence>
<dbReference type="AlphaFoldDB" id="A0A7W7TZF7"/>
<evidence type="ECO:0000313" key="3">
    <source>
        <dbReference type="Proteomes" id="UP000582643"/>
    </source>
</evidence>
<evidence type="ECO:0000313" key="2">
    <source>
        <dbReference type="EMBL" id="MBB4982214.1"/>
    </source>
</evidence>
<keyword evidence="1" id="KW-1133">Transmembrane helix</keyword>
<protein>
    <submittedName>
        <fullName evidence="2">Uncharacterized protein</fullName>
    </submittedName>
</protein>
<organism evidence="2 3">
    <name type="scientific">Streptomyces nymphaeiformis</name>
    <dbReference type="NCBI Taxonomy" id="2663842"/>
    <lineage>
        <taxon>Bacteria</taxon>
        <taxon>Bacillati</taxon>
        <taxon>Actinomycetota</taxon>
        <taxon>Actinomycetes</taxon>
        <taxon>Kitasatosporales</taxon>
        <taxon>Streptomycetaceae</taxon>
        <taxon>Streptomyces</taxon>
    </lineage>
</organism>
<keyword evidence="3" id="KW-1185">Reference proteome</keyword>
<keyword evidence="1" id="KW-0472">Membrane</keyword>
<feature type="transmembrane region" description="Helical" evidence="1">
    <location>
        <begin position="15"/>
        <end position="33"/>
    </location>
</feature>
<comment type="caution">
    <text evidence="2">The sequence shown here is derived from an EMBL/GenBank/DDBJ whole genome shotgun (WGS) entry which is preliminary data.</text>
</comment>